<organism evidence="1 2">
    <name type="scientific">Allokutzneria albata</name>
    <name type="common">Kibdelosporangium albatum</name>
    <dbReference type="NCBI Taxonomy" id="211114"/>
    <lineage>
        <taxon>Bacteria</taxon>
        <taxon>Bacillati</taxon>
        <taxon>Actinomycetota</taxon>
        <taxon>Actinomycetes</taxon>
        <taxon>Pseudonocardiales</taxon>
        <taxon>Pseudonocardiaceae</taxon>
        <taxon>Allokutzneria</taxon>
    </lineage>
</organism>
<protein>
    <submittedName>
        <fullName evidence="1">Uncharacterized protein</fullName>
    </submittedName>
</protein>
<name>A0A1G9UG37_ALLAB</name>
<dbReference type="STRING" id="211114.SAMN04489726_2393"/>
<dbReference type="Proteomes" id="UP000183376">
    <property type="component" value="Chromosome I"/>
</dbReference>
<sequence length="56" mass="5882">MPTAEAVRVELSRVLTAPAPEPAADAVGVLVGTWHPDGPEAPAFSGHLAIVLRQRR</sequence>
<reference evidence="1 2" key="1">
    <citation type="submission" date="2016-10" db="EMBL/GenBank/DDBJ databases">
        <authorList>
            <person name="de Groot N.N."/>
        </authorList>
    </citation>
    <scope>NUCLEOTIDE SEQUENCE [LARGE SCALE GENOMIC DNA]</scope>
    <source>
        <strain evidence="1 2">DSM 44149</strain>
    </source>
</reference>
<keyword evidence="2" id="KW-1185">Reference proteome</keyword>
<evidence type="ECO:0000313" key="1">
    <source>
        <dbReference type="EMBL" id="SDM58920.1"/>
    </source>
</evidence>
<dbReference type="EMBL" id="LT629701">
    <property type="protein sequence ID" value="SDM58920.1"/>
    <property type="molecule type" value="Genomic_DNA"/>
</dbReference>
<proteinExistence type="predicted"/>
<accession>A0A1G9UG37</accession>
<evidence type="ECO:0000313" key="2">
    <source>
        <dbReference type="Proteomes" id="UP000183376"/>
    </source>
</evidence>
<dbReference type="AlphaFoldDB" id="A0A1G9UG37"/>
<gene>
    <name evidence="1" type="ORF">SAMN04489726_2393</name>
</gene>